<feature type="region of interest" description="Disordered" evidence="6">
    <location>
        <begin position="1"/>
        <end position="28"/>
    </location>
</feature>
<dbReference type="Gene3D" id="1.20.920.10">
    <property type="entry name" value="Bromodomain-like"/>
    <property type="match status" value="2"/>
</dbReference>
<evidence type="ECO:0000313" key="9">
    <source>
        <dbReference type="Ensembl" id="ENSPMAP00000008773.1"/>
    </source>
</evidence>
<accession>S4RU83</accession>
<evidence type="ECO:0000259" key="8">
    <source>
        <dbReference type="PROSITE" id="PS51525"/>
    </source>
</evidence>
<dbReference type="InterPro" id="IPR043508">
    <property type="entry name" value="Bromo_Brdt_I"/>
</dbReference>
<comment type="similarity">
    <text evidence="4">Belongs to the BET family.</text>
</comment>
<organism evidence="9">
    <name type="scientific">Petromyzon marinus</name>
    <name type="common">Sea lamprey</name>
    <dbReference type="NCBI Taxonomy" id="7757"/>
    <lineage>
        <taxon>Eukaryota</taxon>
        <taxon>Metazoa</taxon>
        <taxon>Chordata</taxon>
        <taxon>Craniata</taxon>
        <taxon>Vertebrata</taxon>
        <taxon>Cyclostomata</taxon>
        <taxon>Hyperoartia</taxon>
        <taxon>Petromyzontiformes</taxon>
        <taxon>Petromyzontidae</taxon>
        <taxon>Petromyzon</taxon>
    </lineage>
</organism>
<dbReference type="PRINTS" id="PR00503">
    <property type="entry name" value="BROMODOMAIN"/>
</dbReference>
<proteinExistence type="inferred from homology"/>
<dbReference type="PANTHER" id="PTHR22880:SF225">
    <property type="entry name" value="BROMODOMAIN-CONTAINING PROTEIN BET-1-RELATED"/>
    <property type="match status" value="1"/>
</dbReference>
<evidence type="ECO:0000256" key="2">
    <source>
        <dbReference type="ARBA" id="ARBA00022853"/>
    </source>
</evidence>
<dbReference type="Gene3D" id="1.20.1270.220">
    <property type="match status" value="1"/>
</dbReference>
<reference evidence="9" key="1">
    <citation type="submission" date="2025-08" db="UniProtKB">
        <authorList>
            <consortium name="Ensembl"/>
        </authorList>
    </citation>
    <scope>IDENTIFICATION</scope>
</reference>
<dbReference type="GO" id="GO:0006355">
    <property type="term" value="P:regulation of DNA-templated transcription"/>
    <property type="evidence" value="ECO:0007669"/>
    <property type="project" value="TreeGrafter"/>
</dbReference>
<evidence type="ECO:0000256" key="3">
    <source>
        <dbReference type="ARBA" id="ARBA00023117"/>
    </source>
</evidence>
<feature type="compositionally biased region" description="Low complexity" evidence="6">
    <location>
        <begin position="694"/>
        <end position="718"/>
    </location>
</feature>
<evidence type="ECO:0000256" key="4">
    <source>
        <dbReference type="ARBA" id="ARBA00044509"/>
    </source>
</evidence>
<feature type="domain" description="Bromo" evidence="7">
    <location>
        <begin position="46"/>
        <end position="118"/>
    </location>
</feature>
<dbReference type="InterPro" id="IPR018359">
    <property type="entry name" value="Bromodomain_CS"/>
</dbReference>
<dbReference type="PROSITE" id="PS00633">
    <property type="entry name" value="BROMODOMAIN_1"/>
    <property type="match status" value="1"/>
</dbReference>
<dbReference type="GO" id="GO:0006338">
    <property type="term" value="P:chromatin remodeling"/>
    <property type="evidence" value="ECO:0007669"/>
    <property type="project" value="TreeGrafter"/>
</dbReference>
<feature type="compositionally biased region" description="Basic and acidic residues" evidence="6">
    <location>
        <begin position="653"/>
        <end position="666"/>
    </location>
</feature>
<reference evidence="9" key="2">
    <citation type="submission" date="2025-09" db="UniProtKB">
        <authorList>
            <consortium name="Ensembl"/>
        </authorList>
    </citation>
    <scope>IDENTIFICATION</scope>
</reference>
<feature type="compositionally biased region" description="Basic residues" evidence="6">
    <location>
        <begin position="477"/>
        <end position="491"/>
    </location>
</feature>
<dbReference type="GO" id="GO:0000785">
    <property type="term" value="C:chromatin"/>
    <property type="evidence" value="ECO:0007669"/>
    <property type="project" value="TreeGrafter"/>
</dbReference>
<evidence type="ECO:0000256" key="6">
    <source>
        <dbReference type="SAM" id="MobiDB-lite"/>
    </source>
</evidence>
<keyword evidence="2" id="KW-0156">Chromatin regulator</keyword>
<dbReference type="PROSITE" id="PS51525">
    <property type="entry name" value="NET"/>
    <property type="match status" value="1"/>
</dbReference>
<dbReference type="GeneTree" id="ENSGT00940000162790"/>
<dbReference type="AlphaFoldDB" id="S4RU83"/>
<evidence type="ECO:0000256" key="1">
    <source>
        <dbReference type="ARBA" id="ARBA00022737"/>
    </source>
</evidence>
<dbReference type="InterPro" id="IPR038336">
    <property type="entry name" value="NET_sf"/>
</dbReference>
<dbReference type="Pfam" id="PF00439">
    <property type="entry name" value="Bromodomain"/>
    <property type="match status" value="2"/>
</dbReference>
<dbReference type="FunFam" id="1.20.1270.220:FF:000001">
    <property type="entry name" value="bromodomain-containing protein 2 isoform X1"/>
    <property type="match status" value="1"/>
</dbReference>
<evidence type="ECO:0000259" key="7">
    <source>
        <dbReference type="PROSITE" id="PS50014"/>
    </source>
</evidence>
<dbReference type="InterPro" id="IPR027353">
    <property type="entry name" value="NET_dom"/>
</dbReference>
<dbReference type="SUPFAM" id="SSF47370">
    <property type="entry name" value="Bromodomain"/>
    <property type="match status" value="2"/>
</dbReference>
<dbReference type="Pfam" id="PF17035">
    <property type="entry name" value="BET"/>
    <property type="match status" value="1"/>
</dbReference>
<dbReference type="HOGENOM" id="CLU_001499_0_4_1"/>
<feature type="domain" description="Bromo" evidence="7">
    <location>
        <begin position="315"/>
        <end position="362"/>
    </location>
</feature>
<protein>
    <submittedName>
        <fullName evidence="9">Bromodomain containing 3a</fullName>
    </submittedName>
</protein>
<feature type="region of interest" description="Disordered" evidence="6">
    <location>
        <begin position="648"/>
        <end position="718"/>
    </location>
</feature>
<dbReference type="STRING" id="7757.ENSPMAP00000008773"/>
<feature type="compositionally biased region" description="Basic and acidic residues" evidence="6">
    <location>
        <begin position="492"/>
        <end position="514"/>
    </location>
</feature>
<dbReference type="PANTHER" id="PTHR22880">
    <property type="entry name" value="FALZ-RELATED BROMODOMAIN-CONTAINING PROTEINS"/>
    <property type="match status" value="1"/>
</dbReference>
<dbReference type="InterPro" id="IPR001487">
    <property type="entry name" value="Bromodomain"/>
</dbReference>
<dbReference type="FunFam" id="1.20.920.10:FF:000002">
    <property type="entry name" value="Bromodomain-containing protein 4"/>
    <property type="match status" value="1"/>
</dbReference>
<dbReference type="InterPro" id="IPR050935">
    <property type="entry name" value="Bromo_chromatin_reader"/>
</dbReference>
<feature type="domain" description="NET" evidence="8">
    <location>
        <begin position="554"/>
        <end position="636"/>
    </location>
</feature>
<keyword evidence="1" id="KW-0677">Repeat</keyword>
<name>S4RU83_PETMA</name>
<feature type="region of interest" description="Disordered" evidence="6">
    <location>
        <begin position="468"/>
        <end position="543"/>
    </location>
</feature>
<keyword evidence="3 5" id="KW-0103">Bromodomain</keyword>
<feature type="compositionally biased region" description="Low complexity" evidence="6">
    <location>
        <begin position="422"/>
        <end position="439"/>
    </location>
</feature>
<dbReference type="PROSITE" id="PS50014">
    <property type="entry name" value="BROMODOMAIN_2"/>
    <property type="match status" value="2"/>
</dbReference>
<dbReference type="SMART" id="SM00297">
    <property type="entry name" value="BROMO"/>
    <property type="match status" value="2"/>
</dbReference>
<feature type="region of interest" description="Disordered" evidence="6">
    <location>
        <begin position="412"/>
        <end position="452"/>
    </location>
</feature>
<dbReference type="CDD" id="cd05497">
    <property type="entry name" value="Bromo_Brdt_I_like"/>
    <property type="match status" value="1"/>
</dbReference>
<evidence type="ECO:0000256" key="5">
    <source>
        <dbReference type="PROSITE-ProRule" id="PRU00035"/>
    </source>
</evidence>
<feature type="compositionally biased region" description="Low complexity" evidence="6">
    <location>
        <begin position="1"/>
        <end position="15"/>
    </location>
</feature>
<feature type="region of interest" description="Disordered" evidence="6">
    <location>
        <begin position="217"/>
        <end position="265"/>
    </location>
</feature>
<dbReference type="GO" id="GO:0005634">
    <property type="term" value="C:nucleus"/>
    <property type="evidence" value="ECO:0007669"/>
    <property type="project" value="TreeGrafter"/>
</dbReference>
<sequence length="718" mass="80019">QPATAAATTASQSANPAPPETSSPVKPGRLTNQLQYLQKVVMKALWKHQFAWPFHHPVDAAKLNLPDYYNIIKNPMDMGTIKKRLESNFYFTAVECIQDFSTMFTNCYIYNRPNDDIVLMAQTLEKFFLQKVAEMPVEEIELAQPVPRGPRGRGRKSTVGSITFLTLSYAVIKRKSISRRFKHIPAPASQTQLMSQPMVSLTPLNIQALPQPVPSVATPPASKVRRLAPPTSVVAQRKGVKRKADTTTPVPLALADSEEPTPPRVLARRESARPAKMLHKDLPDSQQPGHGRRVRQMSEQLKHCSSIIKEMLAKKHAAYAWPFYKPVDAESLGLHDYHDIIKHPMDLSTIKTFLEGRRFLEYPLMETSLRCCLFIALTKIQCCHKLALMARNLVDVFEMRFAKMPDEPVVVAQAAPPPPAPEVVVPSSSESSSPSTSESDSSDESEKERANRLAELQEQLKALHEQLASLSQAPISKPKKKKEKKEKKKKEKDRERTEKPRRKEEGAEEDDKKLKLQKNKPLGQPKKPAAKPNSNSGNSGVISGGVIGAVAAIGAGGVEDSQPMTYDEKRQLSLDINKLPGDKLGRVVHIIQAREPSLRESNPDEIEIDFETLKPSTLRELERYVVSCLRKKQPKPFFRPDFLSFAAKKRKRRDSDDKKDADKRLLDPSGHFMKKPQKERRDPSAEGVGAPRLSGSSSSSSGSESSSESTSSSESDSE</sequence>
<dbReference type="Ensembl" id="ENSPMAT00000008812.1">
    <property type="protein sequence ID" value="ENSPMAP00000008773.1"/>
    <property type="gene ID" value="ENSPMAG00000007951.1"/>
</dbReference>
<dbReference type="InterPro" id="IPR036427">
    <property type="entry name" value="Bromodomain-like_sf"/>
</dbReference>